<dbReference type="STRING" id="1193051.LEP1GSC017_2355"/>
<dbReference type="GeneID" id="79826911"/>
<name>A0A4R8N034_LEPME</name>
<proteinExistence type="predicted"/>
<evidence type="ECO:0000313" key="2">
    <source>
        <dbReference type="Proteomes" id="UP000294684"/>
    </source>
</evidence>
<reference evidence="1 2" key="1">
    <citation type="submission" date="2019-03" db="EMBL/GenBank/DDBJ databases">
        <title>Genomic Encyclopedia of Archaeal and Bacterial Type Strains, Phase II (KMG-II): from individual species to whole genera.</title>
        <authorList>
            <person name="Goeker M."/>
        </authorList>
    </citation>
    <scope>NUCLEOTIDE SEQUENCE [LARGE SCALE GENOMIC DNA]</scope>
    <source>
        <strain evidence="1 2">DSM 21537</strain>
    </source>
</reference>
<dbReference type="EMBL" id="SORO01000001">
    <property type="protein sequence ID" value="TDY72596.1"/>
    <property type="molecule type" value="Genomic_DNA"/>
</dbReference>
<accession>A0A4R8N034</accession>
<dbReference type="OrthoDB" id="328628at2"/>
<sequence length="151" mass="17661">MNPLDLNDLPFLKEESLRVYRWLLVEYPEIEKQENLNQGVINSESSKKKNSKDINQLEIGETIEFPIRWIMEQKGQRFEWVVSDMGSVTLRLGDEEGKRRNPAPIFYLSLRKLEGNVCHWTDPEGNPVPFPDPSILMEIQNRIQLYVDSIS</sequence>
<keyword evidence="2" id="KW-1185">Reference proteome</keyword>
<dbReference type="NCBIfam" id="NF047540">
    <property type="entry name" value="LIC_13241_dom"/>
    <property type="match status" value="1"/>
</dbReference>
<comment type="caution">
    <text evidence="1">The sequence shown here is derived from an EMBL/GenBank/DDBJ whole genome shotgun (WGS) entry which is preliminary data.</text>
</comment>
<gene>
    <name evidence="1" type="ORF">CLV96_1593</name>
</gene>
<dbReference type="AlphaFoldDB" id="A0A4R8N034"/>
<dbReference type="Proteomes" id="UP000294684">
    <property type="component" value="Unassembled WGS sequence"/>
</dbReference>
<organism evidence="1 2">
    <name type="scientific">Leptospira meyeri</name>
    <dbReference type="NCBI Taxonomy" id="29508"/>
    <lineage>
        <taxon>Bacteria</taxon>
        <taxon>Pseudomonadati</taxon>
        <taxon>Spirochaetota</taxon>
        <taxon>Spirochaetia</taxon>
        <taxon>Leptospirales</taxon>
        <taxon>Leptospiraceae</taxon>
        <taxon>Leptospira</taxon>
    </lineage>
</organism>
<dbReference type="RefSeq" id="WP_004787529.1">
    <property type="nucleotide sequence ID" value="NZ_SORO01000001.1"/>
</dbReference>
<evidence type="ECO:0000313" key="1">
    <source>
        <dbReference type="EMBL" id="TDY72596.1"/>
    </source>
</evidence>
<protein>
    <submittedName>
        <fullName evidence="1">Uncharacterized protein</fullName>
    </submittedName>
</protein>